<dbReference type="AlphaFoldDB" id="A0A1H8NP06"/>
<name>A0A1H8NP06_9HYPH</name>
<dbReference type="EMBL" id="FOCV01000015">
    <property type="protein sequence ID" value="SEO31289.1"/>
    <property type="molecule type" value="Genomic_DNA"/>
</dbReference>
<dbReference type="Proteomes" id="UP000183063">
    <property type="component" value="Unassembled WGS sequence"/>
</dbReference>
<evidence type="ECO:0000313" key="1">
    <source>
        <dbReference type="EMBL" id="SEI01107.1"/>
    </source>
</evidence>
<evidence type="ECO:0000313" key="2">
    <source>
        <dbReference type="EMBL" id="SEO31289.1"/>
    </source>
</evidence>
<reference evidence="2 4" key="2">
    <citation type="submission" date="2016-10" db="EMBL/GenBank/DDBJ databases">
        <authorList>
            <person name="Varghese N."/>
            <person name="Submissions S."/>
        </authorList>
    </citation>
    <scope>NUCLEOTIDE SEQUENCE [LARGE SCALE GENOMIC DNA]</scope>
    <source>
        <strain evidence="2 4">CGMCC 1.7071</strain>
    </source>
</reference>
<organism evidence="1 3">
    <name type="scientific">Rhizobium tibeticum</name>
    <dbReference type="NCBI Taxonomy" id="501024"/>
    <lineage>
        <taxon>Bacteria</taxon>
        <taxon>Pseudomonadati</taxon>
        <taxon>Pseudomonadota</taxon>
        <taxon>Alphaproteobacteria</taxon>
        <taxon>Hyphomicrobiales</taxon>
        <taxon>Rhizobiaceae</taxon>
        <taxon>Rhizobium/Agrobacterium group</taxon>
        <taxon>Rhizobium</taxon>
    </lineage>
</organism>
<reference evidence="3" key="3">
    <citation type="submission" date="2016-10" db="EMBL/GenBank/DDBJ databases">
        <authorList>
            <person name="Wibberg D."/>
        </authorList>
    </citation>
    <scope>NUCLEOTIDE SEQUENCE [LARGE SCALE GENOMIC DNA]</scope>
</reference>
<accession>A0A1H8NP06</accession>
<proteinExistence type="predicted"/>
<evidence type="ECO:0000313" key="3">
    <source>
        <dbReference type="Proteomes" id="UP000183063"/>
    </source>
</evidence>
<sequence length="90" mass="9995">MSKTLDIVTMGRAGVDLNGAQVGGRLEDMGSFEKNLWQPNQHCLQGVGSRRLGSFSTLRDGRNVRRSGRPSLSARDGILYDRLPRFRCTT</sequence>
<reference evidence="1" key="1">
    <citation type="submission" date="2016-10" db="EMBL/GenBank/DDBJ databases">
        <authorList>
            <person name="de Groot N.N."/>
        </authorList>
    </citation>
    <scope>NUCLEOTIDE SEQUENCE [LARGE SCALE GENOMIC DNA]</scope>
    <source>
        <strain evidence="1">CCBAU85039</strain>
    </source>
</reference>
<dbReference type="STRING" id="501024.RTCCBAU85039_3692"/>
<evidence type="ECO:0000313" key="4">
    <source>
        <dbReference type="Proteomes" id="UP000198939"/>
    </source>
</evidence>
<gene>
    <name evidence="1" type="ORF">RTCCBAU85039_3692</name>
    <name evidence="2" type="ORF">SAMN05216228_101517</name>
</gene>
<dbReference type="EMBL" id="FNXB01000018">
    <property type="protein sequence ID" value="SEI01107.1"/>
    <property type="molecule type" value="Genomic_DNA"/>
</dbReference>
<protein>
    <submittedName>
        <fullName evidence="1">Uncharacterized protein</fullName>
    </submittedName>
</protein>
<keyword evidence="4" id="KW-1185">Reference proteome</keyword>
<dbReference type="Proteomes" id="UP000198939">
    <property type="component" value="Unassembled WGS sequence"/>
</dbReference>